<feature type="domain" description="Carboxymuconolactone decarboxylase-like" evidence="1">
    <location>
        <begin position="25"/>
        <end position="95"/>
    </location>
</feature>
<evidence type="ECO:0000313" key="3">
    <source>
        <dbReference type="Proteomes" id="UP000324611"/>
    </source>
</evidence>
<dbReference type="Proteomes" id="UP000324611">
    <property type="component" value="Unassembled WGS sequence"/>
</dbReference>
<dbReference type="InterPro" id="IPR004675">
    <property type="entry name" value="AhpD_core"/>
</dbReference>
<sequence length="155" mass="17284">MSTQRITLADAPKGITDGLFQSEHYLKDSGLDPKLSNLLCYRVSQINGCAYCLDMHFKEAIHTGETEQRLYSVSAWRECPYYSEKERAALAYAEAVTNVNLGPVTDSIFDPLTKFFSKGEIADLTLAIVQINTWNRLNIAFASMPGEYQVGQFAG</sequence>
<dbReference type="InterPro" id="IPR003779">
    <property type="entry name" value="CMD-like"/>
</dbReference>
<keyword evidence="3" id="KW-1185">Reference proteome</keyword>
<reference evidence="2 3" key="1">
    <citation type="submission" date="2019-09" db="EMBL/GenBank/DDBJ databases">
        <title>Chitinophaga ginsengihumi sp. nov., isolated from soil of ginseng rhizosphere.</title>
        <authorList>
            <person name="Lee J."/>
        </authorList>
    </citation>
    <scope>NUCLEOTIDE SEQUENCE [LARGE SCALE GENOMIC DNA]</scope>
    <source>
        <strain evidence="2 3">BN140078</strain>
    </source>
</reference>
<dbReference type="PANTHER" id="PTHR34846">
    <property type="entry name" value="4-CARBOXYMUCONOLACTONE DECARBOXYLASE FAMILY PROTEIN (AFU_ORTHOLOGUE AFUA_6G11590)"/>
    <property type="match status" value="1"/>
</dbReference>
<dbReference type="Gene3D" id="1.20.1290.10">
    <property type="entry name" value="AhpD-like"/>
    <property type="match status" value="1"/>
</dbReference>
<evidence type="ECO:0000259" key="1">
    <source>
        <dbReference type="Pfam" id="PF02627"/>
    </source>
</evidence>
<dbReference type="SUPFAM" id="SSF69118">
    <property type="entry name" value="AhpD-like"/>
    <property type="match status" value="1"/>
</dbReference>
<comment type="caution">
    <text evidence="2">The sequence shown here is derived from an EMBL/GenBank/DDBJ whole genome shotgun (WGS) entry which is preliminary data.</text>
</comment>
<dbReference type="Pfam" id="PF02627">
    <property type="entry name" value="CMD"/>
    <property type="match status" value="1"/>
</dbReference>
<evidence type="ECO:0000313" key="2">
    <source>
        <dbReference type="EMBL" id="KAA2245376.1"/>
    </source>
</evidence>
<dbReference type="AlphaFoldDB" id="A0A5B2W494"/>
<dbReference type="GO" id="GO:0051920">
    <property type="term" value="F:peroxiredoxin activity"/>
    <property type="evidence" value="ECO:0007669"/>
    <property type="project" value="InterPro"/>
</dbReference>
<dbReference type="InterPro" id="IPR029032">
    <property type="entry name" value="AhpD-like"/>
</dbReference>
<name>A0A5B2W494_9BACT</name>
<dbReference type="RefSeq" id="WP_149836765.1">
    <property type="nucleotide sequence ID" value="NZ_VUOC01000001.1"/>
</dbReference>
<dbReference type="EMBL" id="VUOC01000001">
    <property type="protein sequence ID" value="KAA2245376.1"/>
    <property type="molecule type" value="Genomic_DNA"/>
</dbReference>
<gene>
    <name evidence="2" type="ORF">F0L74_05280</name>
</gene>
<reference evidence="2 3" key="2">
    <citation type="submission" date="2019-09" db="EMBL/GenBank/DDBJ databases">
        <authorList>
            <person name="Jin C."/>
        </authorList>
    </citation>
    <scope>NUCLEOTIDE SEQUENCE [LARGE SCALE GENOMIC DNA]</scope>
    <source>
        <strain evidence="2 3">BN140078</strain>
    </source>
</reference>
<proteinExistence type="predicted"/>
<accession>A0A5B2W494</accession>
<organism evidence="2 3">
    <name type="scientific">Chitinophaga agrisoli</name>
    <dbReference type="NCBI Taxonomy" id="2607653"/>
    <lineage>
        <taxon>Bacteria</taxon>
        <taxon>Pseudomonadati</taxon>
        <taxon>Bacteroidota</taxon>
        <taxon>Chitinophagia</taxon>
        <taxon>Chitinophagales</taxon>
        <taxon>Chitinophagaceae</taxon>
        <taxon>Chitinophaga</taxon>
    </lineage>
</organism>
<dbReference type="PANTHER" id="PTHR34846:SF10">
    <property type="entry name" value="CYTOPLASMIC PROTEIN"/>
    <property type="match status" value="1"/>
</dbReference>
<dbReference type="NCBIfam" id="TIGR00778">
    <property type="entry name" value="ahpD_dom"/>
    <property type="match status" value="1"/>
</dbReference>
<protein>
    <submittedName>
        <fullName evidence="2">Carboxymuconolactone decarboxylase family protein</fullName>
    </submittedName>
</protein>